<feature type="chain" id="PRO_5037879512" evidence="1">
    <location>
        <begin position="22"/>
        <end position="269"/>
    </location>
</feature>
<evidence type="ECO:0000313" key="3">
    <source>
        <dbReference type="EMBL" id="MBO2450244.1"/>
    </source>
</evidence>
<dbReference type="InterPro" id="IPR029058">
    <property type="entry name" value="AB_hydrolase_fold"/>
</dbReference>
<protein>
    <submittedName>
        <fullName evidence="3">Alpha/beta hydrolase</fullName>
    </submittedName>
</protein>
<dbReference type="GO" id="GO:0016787">
    <property type="term" value="F:hydrolase activity"/>
    <property type="evidence" value="ECO:0007669"/>
    <property type="project" value="UniProtKB-KW"/>
</dbReference>
<dbReference type="PANTHER" id="PTHR37017">
    <property type="entry name" value="AB HYDROLASE-1 DOMAIN-CONTAINING PROTEIN-RELATED"/>
    <property type="match status" value="1"/>
</dbReference>
<gene>
    <name evidence="3" type="ORF">J4573_24300</name>
</gene>
<dbReference type="InterPro" id="IPR000073">
    <property type="entry name" value="AB_hydrolase_1"/>
</dbReference>
<dbReference type="SUPFAM" id="SSF53474">
    <property type="entry name" value="alpha/beta-Hydrolases"/>
    <property type="match status" value="1"/>
</dbReference>
<dbReference type="Proteomes" id="UP000669179">
    <property type="component" value="Unassembled WGS sequence"/>
</dbReference>
<name>A0A939PJB4_9ACTN</name>
<evidence type="ECO:0000313" key="4">
    <source>
        <dbReference type="Proteomes" id="UP000669179"/>
    </source>
</evidence>
<keyword evidence="4" id="KW-1185">Reference proteome</keyword>
<accession>A0A939PJB4</accession>
<feature type="signal peptide" evidence="1">
    <location>
        <begin position="1"/>
        <end position="21"/>
    </location>
</feature>
<dbReference type="Gene3D" id="3.40.50.1820">
    <property type="entry name" value="alpha/beta hydrolase"/>
    <property type="match status" value="1"/>
</dbReference>
<evidence type="ECO:0000259" key="2">
    <source>
        <dbReference type="Pfam" id="PF12697"/>
    </source>
</evidence>
<keyword evidence="1" id="KW-0732">Signal</keyword>
<dbReference type="InterPro" id="IPR052897">
    <property type="entry name" value="Sec-Metab_Biosynth_Hydrolase"/>
</dbReference>
<organism evidence="3 4">
    <name type="scientific">Actinomadura barringtoniae</name>
    <dbReference type="NCBI Taxonomy" id="1427535"/>
    <lineage>
        <taxon>Bacteria</taxon>
        <taxon>Bacillati</taxon>
        <taxon>Actinomycetota</taxon>
        <taxon>Actinomycetes</taxon>
        <taxon>Streptosporangiales</taxon>
        <taxon>Thermomonosporaceae</taxon>
        <taxon>Actinomadura</taxon>
    </lineage>
</organism>
<feature type="domain" description="AB hydrolase-1" evidence="2">
    <location>
        <begin position="33"/>
        <end position="259"/>
    </location>
</feature>
<comment type="caution">
    <text evidence="3">The sequence shown here is derived from an EMBL/GenBank/DDBJ whole genome shotgun (WGS) entry which is preliminary data.</text>
</comment>
<dbReference type="Pfam" id="PF12697">
    <property type="entry name" value="Abhydrolase_6"/>
    <property type="match status" value="1"/>
</dbReference>
<dbReference type="EMBL" id="JAGEOJ010000010">
    <property type="protein sequence ID" value="MBO2450244.1"/>
    <property type="molecule type" value="Genomic_DNA"/>
</dbReference>
<proteinExistence type="predicted"/>
<evidence type="ECO:0000256" key="1">
    <source>
        <dbReference type="SAM" id="SignalP"/>
    </source>
</evidence>
<reference evidence="3" key="1">
    <citation type="submission" date="2021-03" db="EMBL/GenBank/DDBJ databases">
        <authorList>
            <person name="Kanchanasin P."/>
            <person name="Saeng-In P."/>
            <person name="Phongsopitanun W."/>
            <person name="Yuki M."/>
            <person name="Kudo T."/>
            <person name="Ohkuma M."/>
            <person name="Tanasupawat S."/>
        </authorList>
    </citation>
    <scope>NUCLEOTIDE SEQUENCE</scope>
    <source>
        <strain evidence="3">GKU 128</strain>
    </source>
</reference>
<dbReference type="PANTHER" id="PTHR37017:SF11">
    <property type="entry name" value="ESTERASE_LIPASE_THIOESTERASE DOMAIN-CONTAINING PROTEIN"/>
    <property type="match status" value="1"/>
</dbReference>
<keyword evidence="3" id="KW-0378">Hydrolase</keyword>
<sequence>MLLAAATVVASASTGAAYAVAGTGKPTKAKPTVVLVHGAFADSSGWNDEISRLQRRGYPVVAVPNPLRGLTSDAAYVRSVLQSIPGPVVLVGHSYGGAVITNAATGMKNVKALVYVGAFIPAKNENVATILDPAKYPGSLLGPATTAHRKVANPAAPGGTDTETSIKPADFRRVFAADLPARKAALLAATQRPMADTAAIQPSGNPAWATIPSWDLITLDDKAIPPAGQQFMAQRAHARVQTVHSSHAVMLAHPDAVVRIVMDAAHHTS</sequence>
<dbReference type="AlphaFoldDB" id="A0A939PJB4"/>